<dbReference type="EMBL" id="AIMB01000008">
    <property type="protein sequence ID" value="EJF89033.1"/>
    <property type="molecule type" value="Genomic_DNA"/>
</dbReference>
<organism evidence="1 2">
    <name type="scientific">Bartonella tamiae Th239</name>
    <dbReference type="NCBI Taxonomy" id="1094558"/>
    <lineage>
        <taxon>Bacteria</taxon>
        <taxon>Pseudomonadati</taxon>
        <taxon>Pseudomonadota</taxon>
        <taxon>Alphaproteobacteria</taxon>
        <taxon>Hyphomicrobiales</taxon>
        <taxon>Bartonellaceae</taxon>
        <taxon>Bartonella</taxon>
    </lineage>
</organism>
<dbReference type="RefSeq" id="WP_008040073.1">
    <property type="nucleotide sequence ID" value="NZ_JH725147.1"/>
</dbReference>
<sequence length="111" mass="12594">MLDKAVDLFVTTFPICSALTEVKMMSSGIPILNHYVINPSIYPTADFCDPNQFLWYDKDDLLAIISTLNADILTQKSKSAKAWFLSHNDYQLYISSLLNSLKKSYPVNKKP</sequence>
<evidence type="ECO:0008006" key="3">
    <source>
        <dbReference type="Google" id="ProtNLM"/>
    </source>
</evidence>
<dbReference type="HOGENOM" id="CLU_2153382_0_0_5"/>
<reference evidence="1 2" key="1">
    <citation type="submission" date="2012-03" db="EMBL/GenBank/DDBJ databases">
        <title>The Genome Sequence of Bartonella tamiae Th239.</title>
        <authorList>
            <consortium name="The Broad Institute Genome Sequencing Platform"/>
            <consortium name="The Broad Institute Genome Sequencing Center for Infectious Disease"/>
            <person name="Feldgarden M."/>
            <person name="Kirby J."/>
            <person name="Kosoy M."/>
            <person name="Birtles R."/>
            <person name="Probert W.S."/>
            <person name="Chiaraviglio L."/>
            <person name="Young S.K."/>
            <person name="Zeng Q."/>
            <person name="Gargeya S."/>
            <person name="Fitzgerald M."/>
            <person name="Haas B."/>
            <person name="Abouelleil A."/>
            <person name="Alvarado L."/>
            <person name="Arachchi H.M."/>
            <person name="Berlin A."/>
            <person name="Chapman S.B."/>
            <person name="Gearin G."/>
            <person name="Goldberg J."/>
            <person name="Griggs A."/>
            <person name="Gujja S."/>
            <person name="Hansen M."/>
            <person name="Heiman D."/>
            <person name="Howarth C."/>
            <person name="Larimer J."/>
            <person name="Lui A."/>
            <person name="MacDonald P.J.P."/>
            <person name="McCowen C."/>
            <person name="Montmayeur A."/>
            <person name="Murphy C."/>
            <person name="Neiman D."/>
            <person name="Pearson M."/>
            <person name="Priest M."/>
            <person name="Roberts A."/>
            <person name="Saif S."/>
            <person name="Shea T."/>
            <person name="Sisk P."/>
            <person name="Stolte C."/>
            <person name="Sykes S."/>
            <person name="Wortman J."/>
            <person name="Nusbaum C."/>
            <person name="Birren B."/>
        </authorList>
    </citation>
    <scope>NUCLEOTIDE SEQUENCE [LARGE SCALE GENOMIC DNA]</scope>
    <source>
        <strain evidence="1 2">Th239</strain>
    </source>
</reference>
<accession>J0ZKY3</accession>
<keyword evidence="2" id="KW-1185">Reference proteome</keyword>
<protein>
    <recommendedName>
        <fullName evidence="3">Glycosyl transferase family 1 domain-containing protein</fullName>
    </recommendedName>
</protein>
<gene>
    <name evidence="1" type="ORF">ME5_01584</name>
</gene>
<dbReference type="AlphaFoldDB" id="J0ZKY3"/>
<dbReference type="Proteomes" id="UP000008952">
    <property type="component" value="Unassembled WGS sequence"/>
</dbReference>
<proteinExistence type="predicted"/>
<evidence type="ECO:0000313" key="2">
    <source>
        <dbReference type="Proteomes" id="UP000008952"/>
    </source>
</evidence>
<comment type="caution">
    <text evidence="1">The sequence shown here is derived from an EMBL/GenBank/DDBJ whole genome shotgun (WGS) entry which is preliminary data.</text>
</comment>
<name>J0ZKY3_9HYPH</name>
<dbReference type="PATRIC" id="fig|1094558.3.peg.1693"/>
<evidence type="ECO:0000313" key="1">
    <source>
        <dbReference type="EMBL" id="EJF89033.1"/>
    </source>
</evidence>